<protein>
    <recommendedName>
        <fullName evidence="4">Coil containing protein</fullName>
    </recommendedName>
</protein>
<accession>A0ABD2NMU3</accession>
<gene>
    <name evidence="2" type="ORF">HHI36_017390</name>
</gene>
<dbReference type="EMBL" id="JABFTP020000124">
    <property type="protein sequence ID" value="KAL3279884.1"/>
    <property type="molecule type" value="Genomic_DNA"/>
</dbReference>
<reference evidence="2 3" key="1">
    <citation type="journal article" date="2021" name="BMC Biol.">
        <title>Horizontally acquired antibacterial genes associated with adaptive radiation of ladybird beetles.</title>
        <authorList>
            <person name="Li H.S."/>
            <person name="Tang X.F."/>
            <person name="Huang Y.H."/>
            <person name="Xu Z.Y."/>
            <person name="Chen M.L."/>
            <person name="Du X.Y."/>
            <person name="Qiu B.Y."/>
            <person name="Chen P.T."/>
            <person name="Zhang W."/>
            <person name="Slipinski A."/>
            <person name="Escalona H.E."/>
            <person name="Waterhouse R.M."/>
            <person name="Zwick A."/>
            <person name="Pang H."/>
        </authorList>
    </citation>
    <scope>NUCLEOTIDE SEQUENCE [LARGE SCALE GENOMIC DNA]</scope>
    <source>
        <strain evidence="2">SYSU2018</strain>
    </source>
</reference>
<proteinExistence type="predicted"/>
<evidence type="ECO:0000313" key="2">
    <source>
        <dbReference type="EMBL" id="KAL3279884.1"/>
    </source>
</evidence>
<evidence type="ECO:0000313" key="3">
    <source>
        <dbReference type="Proteomes" id="UP001516400"/>
    </source>
</evidence>
<comment type="caution">
    <text evidence="2">The sequence shown here is derived from an EMBL/GenBank/DDBJ whole genome shotgun (WGS) entry which is preliminary data.</text>
</comment>
<evidence type="ECO:0008006" key="4">
    <source>
        <dbReference type="Google" id="ProtNLM"/>
    </source>
</evidence>
<feature type="compositionally biased region" description="Basic and acidic residues" evidence="1">
    <location>
        <begin position="79"/>
        <end position="89"/>
    </location>
</feature>
<evidence type="ECO:0000256" key="1">
    <source>
        <dbReference type="SAM" id="MobiDB-lite"/>
    </source>
</evidence>
<dbReference type="AlphaFoldDB" id="A0ABD2NMU3"/>
<feature type="region of interest" description="Disordered" evidence="1">
    <location>
        <begin position="74"/>
        <end position="100"/>
    </location>
</feature>
<organism evidence="2 3">
    <name type="scientific">Cryptolaemus montrouzieri</name>
    <dbReference type="NCBI Taxonomy" id="559131"/>
    <lineage>
        <taxon>Eukaryota</taxon>
        <taxon>Metazoa</taxon>
        <taxon>Ecdysozoa</taxon>
        <taxon>Arthropoda</taxon>
        <taxon>Hexapoda</taxon>
        <taxon>Insecta</taxon>
        <taxon>Pterygota</taxon>
        <taxon>Neoptera</taxon>
        <taxon>Endopterygota</taxon>
        <taxon>Coleoptera</taxon>
        <taxon>Polyphaga</taxon>
        <taxon>Cucujiformia</taxon>
        <taxon>Coccinelloidea</taxon>
        <taxon>Coccinellidae</taxon>
        <taxon>Scymninae</taxon>
        <taxon>Scymnini</taxon>
        <taxon>Cryptolaemus</taxon>
    </lineage>
</organism>
<keyword evidence="3" id="KW-1185">Reference proteome</keyword>
<name>A0ABD2NMU3_9CUCU</name>
<sequence length="100" mass="11511">MKLFLTLHQESIDTAKEEAMTQNSGDRDIVAAFDRSWQKRGHTSLNGFCKKDIRRMKKARNAALEMSKEARQQRARALKRLEDHWKEQEGGNPSYAPGAH</sequence>
<dbReference type="Proteomes" id="UP001516400">
    <property type="component" value="Unassembled WGS sequence"/>
</dbReference>